<dbReference type="Pfam" id="PF00571">
    <property type="entry name" value="CBS"/>
    <property type="match status" value="2"/>
</dbReference>
<dbReference type="KEGG" id="ddi:DDB_G0290595"/>
<dbReference type="PANTHER" id="PTHR43080:SF10">
    <property type="entry name" value="CBS DOMAIN-CONTAINING PROTEIN"/>
    <property type="match status" value="1"/>
</dbReference>
<dbReference type="STRING" id="44689.Q54FT9"/>
<dbReference type="dictyBase" id="DDB_G0290595"/>
<accession>Q54FT9</accession>
<dbReference type="AlphaFoldDB" id="Q54FT9"/>
<dbReference type="InterPro" id="IPR000644">
    <property type="entry name" value="CBS_dom"/>
</dbReference>
<evidence type="ECO:0000259" key="3">
    <source>
        <dbReference type="PROSITE" id="PS51371"/>
    </source>
</evidence>
<sequence>MLKSSLINMILKINNKKKIISQVPNIIPQLPLNIFKGQNINYTTNNKWDKKLSVPNSIEVIRINNNAIGESLHTKLKSYKDTQVGAIIEEKIRNNLGRMVKVGENETVYNAIKVMNDKKVGATIVVDRNNRMCGIFSERDYLSKVDLRGLSPKETLVKDVCTKQIITVSSDSGATKCLSIMSKRNIRHLPVIENKRLLGMLSIGDIVKYIISSQSIEINELKSDIDKE</sequence>
<organism evidence="4 5">
    <name type="scientific">Dictyostelium discoideum</name>
    <name type="common">Social amoeba</name>
    <dbReference type="NCBI Taxonomy" id="44689"/>
    <lineage>
        <taxon>Eukaryota</taxon>
        <taxon>Amoebozoa</taxon>
        <taxon>Evosea</taxon>
        <taxon>Eumycetozoa</taxon>
        <taxon>Dictyostelia</taxon>
        <taxon>Dictyosteliales</taxon>
        <taxon>Dictyosteliaceae</taxon>
        <taxon>Dictyostelium</taxon>
    </lineage>
</organism>
<dbReference type="PhylomeDB" id="Q54FT9"/>
<feature type="domain" description="CBS" evidence="3">
    <location>
        <begin position="161"/>
        <end position="216"/>
    </location>
</feature>
<dbReference type="SUPFAM" id="SSF54631">
    <property type="entry name" value="CBS-domain pair"/>
    <property type="match status" value="1"/>
</dbReference>
<proteinExistence type="predicted"/>
<evidence type="ECO:0000256" key="1">
    <source>
        <dbReference type="ARBA" id="ARBA00023122"/>
    </source>
</evidence>
<dbReference type="PaxDb" id="44689-DDB0188979"/>
<evidence type="ECO:0000313" key="4">
    <source>
        <dbReference type="EMBL" id="EAL62158.1"/>
    </source>
</evidence>
<dbReference type="CDD" id="cd04623">
    <property type="entry name" value="CBS_pair_bac_euk"/>
    <property type="match status" value="1"/>
</dbReference>
<dbReference type="RefSeq" id="XP_635678.1">
    <property type="nucleotide sequence ID" value="XM_630586.1"/>
</dbReference>
<reference evidence="4 5" key="1">
    <citation type="journal article" date="2005" name="Nature">
        <title>The genome of the social amoeba Dictyostelium discoideum.</title>
        <authorList>
            <consortium name="The Dictyostelium discoideum Sequencing Consortium"/>
            <person name="Eichinger L."/>
            <person name="Pachebat J.A."/>
            <person name="Glockner G."/>
            <person name="Rajandream M.A."/>
            <person name="Sucgang R."/>
            <person name="Berriman M."/>
            <person name="Song J."/>
            <person name="Olsen R."/>
            <person name="Szafranski K."/>
            <person name="Xu Q."/>
            <person name="Tunggal B."/>
            <person name="Kummerfeld S."/>
            <person name="Madera M."/>
            <person name="Konfortov B.A."/>
            <person name="Rivero F."/>
            <person name="Bankier A.T."/>
            <person name="Lehmann R."/>
            <person name="Hamlin N."/>
            <person name="Davies R."/>
            <person name="Gaudet P."/>
            <person name="Fey P."/>
            <person name="Pilcher K."/>
            <person name="Chen G."/>
            <person name="Saunders D."/>
            <person name="Sodergren E."/>
            <person name="Davis P."/>
            <person name="Kerhornou A."/>
            <person name="Nie X."/>
            <person name="Hall N."/>
            <person name="Anjard C."/>
            <person name="Hemphill L."/>
            <person name="Bason N."/>
            <person name="Farbrother P."/>
            <person name="Desany B."/>
            <person name="Just E."/>
            <person name="Morio T."/>
            <person name="Rost R."/>
            <person name="Churcher C."/>
            <person name="Cooper J."/>
            <person name="Haydock S."/>
            <person name="van Driessche N."/>
            <person name="Cronin A."/>
            <person name="Goodhead I."/>
            <person name="Muzny D."/>
            <person name="Mourier T."/>
            <person name="Pain A."/>
            <person name="Lu M."/>
            <person name="Harper D."/>
            <person name="Lindsay R."/>
            <person name="Hauser H."/>
            <person name="James K."/>
            <person name="Quiles M."/>
            <person name="Madan Babu M."/>
            <person name="Saito T."/>
            <person name="Buchrieser C."/>
            <person name="Wardroper A."/>
            <person name="Felder M."/>
            <person name="Thangavelu M."/>
            <person name="Johnson D."/>
            <person name="Knights A."/>
            <person name="Loulseged H."/>
            <person name="Mungall K."/>
            <person name="Oliver K."/>
            <person name="Price C."/>
            <person name="Quail M.A."/>
            <person name="Urushihara H."/>
            <person name="Hernandez J."/>
            <person name="Rabbinowitsch E."/>
            <person name="Steffen D."/>
            <person name="Sanders M."/>
            <person name="Ma J."/>
            <person name="Kohara Y."/>
            <person name="Sharp S."/>
            <person name="Simmonds M."/>
            <person name="Spiegler S."/>
            <person name="Tivey A."/>
            <person name="Sugano S."/>
            <person name="White B."/>
            <person name="Walker D."/>
            <person name="Woodward J."/>
            <person name="Winckler T."/>
            <person name="Tanaka Y."/>
            <person name="Shaulsky G."/>
            <person name="Schleicher M."/>
            <person name="Weinstock G."/>
            <person name="Rosenthal A."/>
            <person name="Cox E.C."/>
            <person name="Chisholm R.L."/>
            <person name="Gibbs R."/>
            <person name="Loomis W.F."/>
            <person name="Platzer M."/>
            <person name="Kay R.R."/>
            <person name="Williams J."/>
            <person name="Dear P.H."/>
            <person name="Noegel A.A."/>
            <person name="Barrell B."/>
            <person name="Kuspa A."/>
        </authorList>
    </citation>
    <scope>NUCLEOTIDE SEQUENCE [LARGE SCALE GENOMIC DNA]</scope>
    <source>
        <strain evidence="4 5">AX4</strain>
    </source>
</reference>
<name>Q54FT9_DICDI</name>
<dbReference type="SMART" id="SM00116">
    <property type="entry name" value="CBS"/>
    <property type="match status" value="2"/>
</dbReference>
<comment type="caution">
    <text evidence="4">The sequence shown here is derived from an EMBL/GenBank/DDBJ whole genome shotgun (WGS) entry which is preliminary data.</text>
</comment>
<dbReference type="Gene3D" id="3.10.580.10">
    <property type="entry name" value="CBS-domain"/>
    <property type="match status" value="1"/>
</dbReference>
<dbReference type="GeneID" id="8627749"/>
<feature type="domain" description="CBS" evidence="3">
    <location>
        <begin position="92"/>
        <end position="154"/>
    </location>
</feature>
<dbReference type="SMR" id="Q54FT9"/>
<dbReference type="InterPro" id="IPR046342">
    <property type="entry name" value="CBS_dom_sf"/>
</dbReference>
<dbReference type="InterPro" id="IPR044725">
    <property type="entry name" value="CBSX3_CBS_dom"/>
</dbReference>
<keyword evidence="5" id="KW-1185">Reference proteome</keyword>
<gene>
    <name evidence="4" type="ORF">DDB_G0290595</name>
</gene>
<dbReference type="OMA" id="MSKRNIR"/>
<keyword evidence="1 2" id="KW-0129">CBS domain</keyword>
<protein>
    <recommendedName>
        <fullName evidence="3">CBS domain-containing protein</fullName>
    </recommendedName>
</protein>
<dbReference type="PROSITE" id="PS51371">
    <property type="entry name" value="CBS"/>
    <property type="match status" value="2"/>
</dbReference>
<dbReference type="VEuPathDB" id="AmoebaDB:DDB_G0290595"/>
<evidence type="ECO:0000313" key="5">
    <source>
        <dbReference type="Proteomes" id="UP000002195"/>
    </source>
</evidence>
<dbReference type="EMBL" id="AAFI02000164">
    <property type="protein sequence ID" value="EAL62158.1"/>
    <property type="molecule type" value="Genomic_DNA"/>
</dbReference>
<dbReference type="eggNOG" id="ENOG502QQ7J">
    <property type="taxonomic scope" value="Eukaryota"/>
</dbReference>
<dbReference type="HOGENOM" id="CLU_1216673_0_0_1"/>
<dbReference type="InterPro" id="IPR051257">
    <property type="entry name" value="Diverse_CBS-Domain"/>
</dbReference>
<dbReference type="InParanoid" id="Q54FT9"/>
<evidence type="ECO:0000256" key="2">
    <source>
        <dbReference type="PROSITE-ProRule" id="PRU00703"/>
    </source>
</evidence>
<dbReference type="PANTHER" id="PTHR43080">
    <property type="entry name" value="CBS DOMAIN-CONTAINING PROTEIN CBSX3, MITOCHONDRIAL"/>
    <property type="match status" value="1"/>
</dbReference>
<dbReference type="Proteomes" id="UP000002195">
    <property type="component" value="Unassembled WGS sequence"/>
</dbReference>